<dbReference type="InterPro" id="IPR027524">
    <property type="entry name" value="eIF3h"/>
</dbReference>
<dbReference type="Pfam" id="PF19445">
    <property type="entry name" value="eIF3h_C"/>
    <property type="match status" value="1"/>
</dbReference>
<dbReference type="InterPro" id="IPR045810">
    <property type="entry name" value="eIF3h_C"/>
</dbReference>
<reference evidence="7" key="2">
    <citation type="submission" date="2020-11" db="EMBL/GenBank/DDBJ databases">
        <authorList>
            <person name="Cecchin M."/>
            <person name="Marcolungo L."/>
            <person name="Rossato M."/>
            <person name="Girolomoni L."/>
            <person name="Cosentino E."/>
            <person name="Cuine S."/>
            <person name="Li-Beisson Y."/>
            <person name="Delledonne M."/>
            <person name="Ballottari M."/>
        </authorList>
    </citation>
    <scope>NUCLEOTIDE SEQUENCE</scope>
    <source>
        <strain evidence="7">211/11P</strain>
        <tissue evidence="7">Whole cell</tissue>
    </source>
</reference>
<keyword evidence="2 4" id="KW-0396">Initiation factor</keyword>
<comment type="similarity">
    <text evidence="4">Belongs to the eIF-3 subunit H family.</text>
</comment>
<dbReference type="GO" id="GO:0016282">
    <property type="term" value="C:eukaryotic 43S preinitiation complex"/>
    <property type="evidence" value="ECO:0007669"/>
    <property type="project" value="UniProtKB-UniRule"/>
</dbReference>
<evidence type="ECO:0000256" key="2">
    <source>
        <dbReference type="ARBA" id="ARBA00022540"/>
    </source>
</evidence>
<evidence type="ECO:0000313" key="8">
    <source>
        <dbReference type="Proteomes" id="UP001055712"/>
    </source>
</evidence>
<dbReference type="EMBL" id="SIDB01000001">
    <property type="protein sequence ID" value="KAI3438334.1"/>
    <property type="molecule type" value="Genomic_DNA"/>
</dbReference>
<dbReference type="InterPro" id="IPR000555">
    <property type="entry name" value="JAMM/MPN+_dom"/>
</dbReference>
<evidence type="ECO:0000259" key="6">
    <source>
        <dbReference type="PROSITE" id="PS50249"/>
    </source>
</evidence>
<comment type="subunit">
    <text evidence="4">Component of the eukaryotic translation initiation factor 3 (eIF-3) complex.</text>
</comment>
<dbReference type="CDD" id="cd08065">
    <property type="entry name" value="MPN_eIF3h"/>
    <property type="match status" value="1"/>
</dbReference>
<dbReference type="GO" id="GO:0001732">
    <property type="term" value="P:formation of cytoplasmic translation initiation complex"/>
    <property type="evidence" value="ECO:0007669"/>
    <property type="project" value="UniProtKB-UniRule"/>
</dbReference>
<comment type="caution">
    <text evidence="7">The sequence shown here is derived from an EMBL/GenBank/DDBJ whole genome shotgun (WGS) entry which is preliminary data.</text>
</comment>
<organism evidence="7 8">
    <name type="scientific">Chlorella vulgaris</name>
    <name type="common">Green alga</name>
    <dbReference type="NCBI Taxonomy" id="3077"/>
    <lineage>
        <taxon>Eukaryota</taxon>
        <taxon>Viridiplantae</taxon>
        <taxon>Chlorophyta</taxon>
        <taxon>core chlorophytes</taxon>
        <taxon>Trebouxiophyceae</taxon>
        <taxon>Chlorellales</taxon>
        <taxon>Chlorellaceae</taxon>
        <taxon>Chlorella clade</taxon>
        <taxon>Chlorella</taxon>
    </lineage>
</organism>
<evidence type="ECO:0000256" key="4">
    <source>
        <dbReference type="HAMAP-Rule" id="MF_03007"/>
    </source>
</evidence>
<dbReference type="PANTHER" id="PTHR10410">
    <property type="entry name" value="EUKARYOTIC TRANSLATION INITIATION FACTOR 3 -RELATED"/>
    <property type="match status" value="1"/>
</dbReference>
<dbReference type="GO" id="GO:0033290">
    <property type="term" value="C:eukaryotic 48S preinitiation complex"/>
    <property type="evidence" value="ECO:0007669"/>
    <property type="project" value="UniProtKB-UniRule"/>
</dbReference>
<dbReference type="GO" id="GO:0008237">
    <property type="term" value="F:metallopeptidase activity"/>
    <property type="evidence" value="ECO:0007669"/>
    <property type="project" value="InterPro"/>
</dbReference>
<feature type="compositionally biased region" description="Basic and acidic residues" evidence="5">
    <location>
        <begin position="275"/>
        <end position="285"/>
    </location>
</feature>
<accession>A0A9D4TYN4</accession>
<keyword evidence="1 4" id="KW-0963">Cytoplasm</keyword>
<sequence length="344" mass="37836">MAAVSFAAAAAKEKHQERTPLQRVQLEGHVLLKIAKHCRESDASLRNSEATVTGQLLGLDVGPTLEVTDCFPYPGNAGEEEHEAVGEGESYQLEMMRCLREVNVDSNTVGWYQSTSSGSFQVVEMIETFVSYMESLERCVCIVYDVSAAEAGALGLKAVRLSEAFVEAYREGSLSIEKIRAKGLSWRDMFVDIPITVHNSPMAAALAAEIAPPSAATTLDCDRLNLGVASLLEKNLSYLNDCLDDLMIEQGKLSMHQNQLRRQQQAIAQFKMQRRQENTVRRAAGDEPLTEEPPEGMFKPVPEPNQLDNMLLSNQMASYCQHINSATQQALSKLKLADGLQAAI</sequence>
<dbReference type="InterPro" id="IPR050242">
    <property type="entry name" value="JAMM_MPN+_peptidase_M67A"/>
</dbReference>
<dbReference type="GO" id="GO:0003743">
    <property type="term" value="F:translation initiation factor activity"/>
    <property type="evidence" value="ECO:0007669"/>
    <property type="project" value="UniProtKB-UniRule"/>
</dbReference>
<dbReference type="Proteomes" id="UP001055712">
    <property type="component" value="Unassembled WGS sequence"/>
</dbReference>
<comment type="function">
    <text evidence="4">Component of the eukaryotic translation initiation factor 3 (eIF-3) complex, which is involved in protein synthesis of a specialized repertoire of mRNAs and, together with other initiation factors, stimulates binding of mRNA and methionyl-tRNAi to the 40S ribosome. The eIF-3 complex specifically targets and initiates translation of a subset of mRNAs involved in cell proliferation.</text>
</comment>
<dbReference type="OrthoDB" id="10265695at2759"/>
<proteinExistence type="inferred from homology"/>
<feature type="domain" description="MPN" evidence="6">
    <location>
        <begin position="24"/>
        <end position="165"/>
    </location>
</feature>
<dbReference type="AlphaFoldDB" id="A0A9D4TYN4"/>
<dbReference type="Pfam" id="PF01398">
    <property type="entry name" value="JAB"/>
    <property type="match status" value="1"/>
</dbReference>
<evidence type="ECO:0000313" key="7">
    <source>
        <dbReference type="EMBL" id="KAI3438334.1"/>
    </source>
</evidence>
<dbReference type="Gene3D" id="3.40.140.10">
    <property type="entry name" value="Cytidine Deaminase, domain 2"/>
    <property type="match status" value="1"/>
</dbReference>
<evidence type="ECO:0000256" key="1">
    <source>
        <dbReference type="ARBA" id="ARBA00022490"/>
    </source>
</evidence>
<dbReference type="PROSITE" id="PS50249">
    <property type="entry name" value="MPN"/>
    <property type="match status" value="1"/>
</dbReference>
<keyword evidence="3 4" id="KW-0648">Protein biosynthesis</keyword>
<name>A0A9D4TYN4_CHLVU</name>
<gene>
    <name evidence="7" type="ORF">D9Q98_000767</name>
</gene>
<dbReference type="SMART" id="SM00232">
    <property type="entry name" value="JAB_MPN"/>
    <property type="match status" value="1"/>
</dbReference>
<dbReference type="InterPro" id="IPR037518">
    <property type="entry name" value="MPN"/>
</dbReference>
<evidence type="ECO:0000256" key="3">
    <source>
        <dbReference type="ARBA" id="ARBA00022917"/>
    </source>
</evidence>
<protein>
    <recommendedName>
        <fullName evidence="4">Eukaryotic translation initiation factor 3 subunit H</fullName>
        <shortName evidence="4">eIF3h</shortName>
    </recommendedName>
</protein>
<evidence type="ECO:0000256" key="5">
    <source>
        <dbReference type="SAM" id="MobiDB-lite"/>
    </source>
</evidence>
<feature type="region of interest" description="Disordered" evidence="5">
    <location>
        <begin position="275"/>
        <end position="298"/>
    </location>
</feature>
<comment type="subcellular location">
    <subcellularLocation>
        <location evidence="4">Cytoplasm</location>
    </subcellularLocation>
</comment>
<dbReference type="HAMAP" id="MF_03007">
    <property type="entry name" value="eIF3h"/>
    <property type="match status" value="1"/>
</dbReference>
<keyword evidence="8" id="KW-1185">Reference proteome</keyword>
<reference evidence="7" key="1">
    <citation type="journal article" date="2019" name="Plant J.">
        <title>Chlorella vulgaris genome assembly and annotation reveals the molecular basis for metabolic acclimation to high light conditions.</title>
        <authorList>
            <person name="Cecchin M."/>
            <person name="Marcolungo L."/>
            <person name="Rossato M."/>
            <person name="Girolomoni L."/>
            <person name="Cosentino E."/>
            <person name="Cuine S."/>
            <person name="Li-Beisson Y."/>
            <person name="Delledonne M."/>
            <person name="Ballottari M."/>
        </authorList>
    </citation>
    <scope>NUCLEOTIDE SEQUENCE</scope>
    <source>
        <strain evidence="7">211/11P</strain>
    </source>
</reference>
<dbReference type="GO" id="GO:0005852">
    <property type="term" value="C:eukaryotic translation initiation factor 3 complex"/>
    <property type="evidence" value="ECO:0007669"/>
    <property type="project" value="UniProtKB-UniRule"/>
</dbReference>